<dbReference type="Gene3D" id="3.40.50.300">
    <property type="entry name" value="P-loop containing nucleotide triphosphate hydrolases"/>
    <property type="match status" value="1"/>
</dbReference>
<dbReference type="Pfam" id="PF00271">
    <property type="entry name" value="Helicase_C"/>
    <property type="match status" value="1"/>
</dbReference>
<dbReference type="PANTHER" id="PTHR47958">
    <property type="entry name" value="ATP-DEPENDENT RNA HELICASE DBP3"/>
    <property type="match status" value="1"/>
</dbReference>
<proteinExistence type="predicted"/>
<evidence type="ECO:0000256" key="1">
    <source>
        <dbReference type="SAM" id="MobiDB-lite"/>
    </source>
</evidence>
<dbReference type="InterPro" id="IPR001650">
    <property type="entry name" value="Helicase_C-like"/>
</dbReference>
<evidence type="ECO:0000313" key="4">
    <source>
        <dbReference type="Proteomes" id="UP001161017"/>
    </source>
</evidence>
<feature type="region of interest" description="Disordered" evidence="1">
    <location>
        <begin position="81"/>
        <end position="114"/>
    </location>
</feature>
<organism evidence="3 4">
    <name type="scientific">Ramalina farinacea</name>
    <dbReference type="NCBI Taxonomy" id="258253"/>
    <lineage>
        <taxon>Eukaryota</taxon>
        <taxon>Fungi</taxon>
        <taxon>Dikarya</taxon>
        <taxon>Ascomycota</taxon>
        <taxon>Pezizomycotina</taxon>
        <taxon>Lecanoromycetes</taxon>
        <taxon>OSLEUM clade</taxon>
        <taxon>Lecanoromycetidae</taxon>
        <taxon>Lecanorales</taxon>
        <taxon>Lecanorineae</taxon>
        <taxon>Ramalinaceae</taxon>
        <taxon>Ramalina</taxon>
    </lineage>
</organism>
<evidence type="ECO:0000259" key="2">
    <source>
        <dbReference type="PROSITE" id="PS51194"/>
    </source>
</evidence>
<comment type="caution">
    <text evidence="3">The sequence shown here is derived from an EMBL/GenBank/DDBJ whole genome shotgun (WGS) entry which is preliminary data.</text>
</comment>
<accession>A0AA43QI24</accession>
<dbReference type="InterPro" id="IPR027417">
    <property type="entry name" value="P-loop_NTPase"/>
</dbReference>
<evidence type="ECO:0000313" key="3">
    <source>
        <dbReference type="EMBL" id="MDI1486912.1"/>
    </source>
</evidence>
<dbReference type="PROSITE" id="PS51194">
    <property type="entry name" value="HELICASE_CTER"/>
    <property type="match status" value="1"/>
</dbReference>
<dbReference type="AlphaFoldDB" id="A0AA43QI24"/>
<keyword evidence="4" id="KW-1185">Reference proteome</keyword>
<sequence length="114" mass="12506">MHVINYDMPNVMYGGIHEYIHRIGRTARIGNPGIATAFFTERDEGIGEDLVKILLETEQEVPEFLERFKPEDPTVLDFHDDSDVEAEAEADEEDTAEGGVPTGAGAGTGDDPWG</sequence>
<dbReference type="EMBL" id="JAPUFD010000004">
    <property type="protein sequence ID" value="MDI1486912.1"/>
    <property type="molecule type" value="Genomic_DNA"/>
</dbReference>
<dbReference type="SUPFAM" id="SSF52540">
    <property type="entry name" value="P-loop containing nucleoside triphosphate hydrolases"/>
    <property type="match status" value="1"/>
</dbReference>
<feature type="compositionally biased region" description="Acidic residues" evidence="1">
    <location>
        <begin position="82"/>
        <end position="96"/>
    </location>
</feature>
<gene>
    <name evidence="3" type="ORF">OHK93_006174</name>
</gene>
<feature type="domain" description="Helicase C-terminal" evidence="2">
    <location>
        <begin position="1"/>
        <end position="69"/>
    </location>
</feature>
<protein>
    <recommendedName>
        <fullName evidence="2">Helicase C-terminal domain-containing protein</fullName>
    </recommendedName>
</protein>
<dbReference type="Proteomes" id="UP001161017">
    <property type="component" value="Unassembled WGS sequence"/>
</dbReference>
<reference evidence="3" key="1">
    <citation type="journal article" date="2023" name="Genome Biol. Evol.">
        <title>First Whole Genome Sequence and Flow Cytometry Genome Size Data for the Lichen-Forming Fungus Ramalina farinacea (Ascomycota).</title>
        <authorList>
            <person name="Llewellyn T."/>
            <person name="Mian S."/>
            <person name="Hill R."/>
            <person name="Leitch I.J."/>
            <person name="Gaya E."/>
        </authorList>
    </citation>
    <scope>NUCLEOTIDE SEQUENCE</scope>
    <source>
        <strain evidence="3">LIQ254RAFAR</strain>
    </source>
</reference>
<name>A0AA43QI24_9LECA</name>